<evidence type="ECO:0000313" key="5">
    <source>
        <dbReference type="Proteomes" id="UP000612746"/>
    </source>
</evidence>
<name>A0A8H7PDE3_9FUNG</name>
<reference evidence="4" key="1">
    <citation type="submission" date="2020-12" db="EMBL/GenBank/DDBJ databases">
        <title>Metabolic potential, ecology and presence of endohyphal bacteria is reflected in genomic diversity of Mucoromycotina.</title>
        <authorList>
            <person name="Muszewska A."/>
            <person name="Okrasinska A."/>
            <person name="Steczkiewicz K."/>
            <person name="Drgas O."/>
            <person name="Orlowska M."/>
            <person name="Perlinska-Lenart U."/>
            <person name="Aleksandrzak-Piekarczyk T."/>
            <person name="Szatraj K."/>
            <person name="Zielenkiewicz U."/>
            <person name="Pilsyk S."/>
            <person name="Malc E."/>
            <person name="Mieczkowski P."/>
            <person name="Kruszewska J.S."/>
            <person name="Biernat P."/>
            <person name="Pawlowska J."/>
        </authorList>
    </citation>
    <scope>NUCLEOTIDE SEQUENCE</scope>
    <source>
        <strain evidence="4">WA0000051536</strain>
    </source>
</reference>
<proteinExistence type="predicted"/>
<dbReference type="Pfam" id="PF18834">
    <property type="entry name" value="LPD22"/>
    <property type="match status" value="1"/>
</dbReference>
<feature type="domain" description="Large polyvalent protein associated" evidence="3">
    <location>
        <begin position="1061"/>
        <end position="1144"/>
    </location>
</feature>
<dbReference type="OrthoDB" id="10664275at2759"/>
<dbReference type="InterPro" id="IPR008258">
    <property type="entry name" value="Transglycosylase_SLT_dom_1"/>
</dbReference>
<protein>
    <submittedName>
        <fullName evidence="4">Uncharacterized protein</fullName>
    </submittedName>
</protein>
<dbReference type="SUPFAM" id="SSF53955">
    <property type="entry name" value="Lysozyme-like"/>
    <property type="match status" value="1"/>
</dbReference>
<dbReference type="InterPro" id="IPR040738">
    <property type="entry name" value="LPD22"/>
</dbReference>
<evidence type="ECO:0000259" key="2">
    <source>
        <dbReference type="Pfam" id="PF01464"/>
    </source>
</evidence>
<feature type="region of interest" description="Disordered" evidence="1">
    <location>
        <begin position="584"/>
        <end position="609"/>
    </location>
</feature>
<feature type="compositionally biased region" description="Polar residues" evidence="1">
    <location>
        <begin position="594"/>
        <end position="609"/>
    </location>
</feature>
<feature type="domain" description="Transglycosylase SLT" evidence="2">
    <location>
        <begin position="582"/>
        <end position="677"/>
    </location>
</feature>
<accession>A0A8H7PDE3</accession>
<feature type="region of interest" description="Disordered" evidence="1">
    <location>
        <begin position="1002"/>
        <end position="1023"/>
    </location>
</feature>
<dbReference type="Proteomes" id="UP000612746">
    <property type="component" value="Unassembled WGS sequence"/>
</dbReference>
<dbReference type="InterPro" id="IPR023346">
    <property type="entry name" value="Lysozyme-like_dom_sf"/>
</dbReference>
<feature type="region of interest" description="Disordered" evidence="1">
    <location>
        <begin position="1637"/>
        <end position="1656"/>
    </location>
</feature>
<evidence type="ECO:0000256" key="1">
    <source>
        <dbReference type="SAM" id="MobiDB-lite"/>
    </source>
</evidence>
<dbReference type="EMBL" id="JAEPRA010000030">
    <property type="protein sequence ID" value="KAG2171868.1"/>
    <property type="molecule type" value="Genomic_DNA"/>
</dbReference>
<dbReference type="CDD" id="cd00254">
    <property type="entry name" value="LT-like"/>
    <property type="match status" value="1"/>
</dbReference>
<gene>
    <name evidence="4" type="ORF">INT44_002513</name>
</gene>
<evidence type="ECO:0000313" key="4">
    <source>
        <dbReference type="EMBL" id="KAG2171868.1"/>
    </source>
</evidence>
<organism evidence="4 5">
    <name type="scientific">Umbelopsis vinacea</name>
    <dbReference type="NCBI Taxonomy" id="44442"/>
    <lineage>
        <taxon>Eukaryota</taxon>
        <taxon>Fungi</taxon>
        <taxon>Fungi incertae sedis</taxon>
        <taxon>Mucoromycota</taxon>
        <taxon>Mucoromycotina</taxon>
        <taxon>Umbelopsidomycetes</taxon>
        <taxon>Umbelopsidales</taxon>
        <taxon>Umbelopsidaceae</taxon>
        <taxon>Umbelopsis</taxon>
    </lineage>
</organism>
<dbReference type="Pfam" id="PF01464">
    <property type="entry name" value="SLT"/>
    <property type="match status" value="1"/>
</dbReference>
<evidence type="ECO:0000259" key="3">
    <source>
        <dbReference type="Pfam" id="PF18834"/>
    </source>
</evidence>
<keyword evidence="5" id="KW-1185">Reference proteome</keyword>
<comment type="caution">
    <text evidence="4">The sequence shown here is derived from an EMBL/GenBank/DDBJ whole genome shotgun (WGS) entry which is preliminary data.</text>
</comment>
<sequence>MRAGVEKSDLIWTIEVDGEPAGVFGVTPAAGFGVPWMLGTPALERAPKQLTRLGRAYVRLMSQKYATLLNYVDARSLKSVYWLALLGFTVQKETEPYGAFGLPAASATTGSGAPYAFGGSSPASSSSIFTPANANLALGAAGGAFSLIGALTKANSTITADNAQADQLTANAKNAEQAAASAVTSGIAQAGNVETKGAQTVASQRAAMAANGIDVNAAGTAQNVQASTQYVTKQNVDTITANAARAAMGYTQQEQSDISNAAAYRAAASSVSPTMAGATSLLTTATGVASNWYRNQRAGAPDVQSSSAVTSGLLDQGAQQYSAAGDALGQAANAQSQMAIDAQNLANQTRVNDAVNQLKTQQQDLMYNPQGGVMSQTGVTAIQRDSGMSLADEYTGKLNDAAGQISSQLTNPMQLRMFNEQANDIATQFHGATTQWEGQQFKAYALSTQQGTVKLATNQVGLSYNNPEQIDAGLQAIKAATYEAGKINGSAATEIEANQLTMTSNALVGAIDTALQQGQTTYANQLLAKYSPQMTADDILKVNGKLNTYIGTQVAATTVANVMTSVGPQMSNSPISRMVAITAQSESGNRETNPDGSTVTSPKGAQGSMQVMPSTNLDPGFGVRPAADNSPQERARVGADYLTAMVQRYGDPAKAWAAYNAGPGALDDAMAKAKAAGTPNNWLANLPTETQNYVQKNVAAYQSGAVNTTRPALADVIAQVRANPVLQQKPEWMQQAVTLATQQYNEQTQAIEQRDTAAVAQVQRTLSANRGNWSSINPADLAAVNPKDLPGLQTFAKSMSEGTNTTNTALYQTLVTTPQIMANMTNDQWQVQAANLSVDDFKTLSKQRADLINNTGSNAPGSLNLRAVNETLSQRLQSMGVNPYPKMTGFNADPDGVSQVGAIRQFVNQSILDAQHQAGKKFTEADIEQHIDTLFTKSVTFGNVLDLGVAKIQRAPTTLNMIRLQIERRTEPDAGPVARRLLALQNSEQPLMADLVVPNSDTSFSGPVTPQAAAPTPIAGGGSAPITAPQPAAPATPSVSPAAAYLQNTAQTAQSNIALAIGANPDYEAEMQRLAQQTGTPVDSVKAFPDAVKQKAAVASIDFQNLAKQFPTTAAFYQSQNNAKIAHDDVLGMQAVEQATANLTPAGNTVPLAPGTTGYFQPDNSPLPLRERLVNWGRNLLGLGDAEPTGNAQGAGAAQAFIQNYAKQNGMTVGQERDAVGGVSEIPTQFAQGFENSSLAGLAPDVNGPAQTTAGQVASGAGNLAGFIMGAPLKIASSAVEKVGASFLGHVAGESFAKAAAKDVVGQASTLGLASALTATGDALNQNSPEAALTTIGLQGLHGAEMGGVFGAAGRLLPDATAVQTIARVVGVNAAMDAISGTSINDDRSTAQKVMDYGLNSFFALHGSGRATGSWVTDAARADIATTDAQTLTDLATSAANSKLRPRDPQAFKDFVATANADGPVQNVYVDGATLANALNQSGVKISDVESTMPRVAQQLPEALATGGDVSIPIEDFATHIAGGPLQDVLMPHLKTDPEGMTQQQAQEFYQSHVDTFKQATETAAADKANDDAVAASAQAVHDKVLDQLTQANRFRPDVNKVYAALARDSYVAAGARAGLSPESMYERYPLNVTAEDTPGANALSQEQGKPRGKLSFSDDITSAPSTITLGKDADLSTFVHELGHFHLEMLSHMAKDGSLPEVSKDFETATQWMGTTPEAWRTMSLEDKRSMHEQFARGFESYLFEGKAPTPELQGVFQRVRAWMVNVYKSLVNLNVQLSPEVRGVFDRLLATNDAIRTAEAERAYAPMFHTAEEANMSPEEFQAYHALGNEATLEASDELTARTLRDMRFTEIAKDRASKEVRADVAAKRAAIRTEVEAQVKQEPVYQAQEYLKRPATEPAVLEAEKAWRDKRDARSKALTEQVKQSMWDASDEAAAGQKGIQKGQFFAKNKRAIDNEAERQLIEWEKENPKPARRVDNSALDVIADTFGYANAKEMRAAIAAAEPINGVIDALTDQRMLETYGDITSPQAMNAAANQAIHNEVRTRFIATEYKALTKATGGVRVLEKAAKAVAETTLAKARVRDINASKYGAAETRAGKAADAARLKGDLAEAAQQKRNQLLNNQLEKTARAAATEVLKSVEYLKKFNKDSTRGKIDVDIRDQIDDMLSRFDLRANPTDAPTRQQINLEKWVESQTALGMAPNVSPDMLNPTFRTPYRDMTLEQFRGLTDAVKSLEKIGRDRKTATINGEKQDIQQYVTEHLIPKMQARGDQFSDAEIFDKPSDRSNNPFRIALDHLSSQLRAIKAQLKPQEYKRNQYDMHELLGPFGEAIYEPVFRANYHEVDMLKGMSDDFQKMADHLGRDWQDSLKEGVTNTRLMDVNRASNEGTPTPLRMTRGRMLGIALHVGNESNFDKMTSGWKWNPQDVWRFLHDNMTEKDWKAVQSVWDQYDKHWPDMVAMNQRLGNTSPERIEPRAFQTKFGEQRGGYAAIKYDPLRSRRGQIEAAGRAIDPGEGLFGKSYYRPDTTTNGSLNARNQGYTDVVDLDFHTIPQTMTESIHDLAYREALIDVHKIITNADFRRQFQKTYGPEAYRSLQEWLGKTANADNQDREIGALGKILQYTRTGLVINGIAFRISTVLKHGGSAAIKTGGYFTGGGEKFLAARFAAMGTNYAAEIRGAQEKFPEIRARLLQQDRDFRAMSANLFEPESKISKAERFGHAAVAWSDMMTAVPTAWAAYDRAVTVGIPKNMGGTGEPMTEEQAVAYANKIVREAHGSNISTARSMVINNSSEAVKMFTTLYGFMNNSYGQAADIADKLKTAGISNPQTLARGFMALIVPAIWAGYLTEGPPNDKDGWAHWIAKSIGVEVAGMVPFVRDAAAMVEGYSHAGQVGVESFLNTMVGAGKDVYHLATGQHVNAPIKDIANAAGMGLHIPGLGQLGGSAQYVADVASGKQHPKGALDVAEGVALGRAPKH</sequence>
<dbReference type="Gene3D" id="1.10.530.10">
    <property type="match status" value="1"/>
</dbReference>